<evidence type="ECO:0000313" key="1">
    <source>
        <dbReference type="EMBL" id="CAI9781019.1"/>
    </source>
</evidence>
<protein>
    <recommendedName>
        <fullName evidence="3">Pentatricopeptide repeat-containing protein</fullName>
    </recommendedName>
</protein>
<sequence length="110" mass="12452">MVEAKKVHDELGSKGYNPNMTAFRTLVFHLCEQGRYVIGYKVFKESVKLCKIPDFNTLKYLVEGLAMNGRTNEVKAMIRTMNKKFPPNLLNAWGKLVEDLGLAPIDTNST</sequence>
<dbReference type="AlphaFoldDB" id="A0AAD2A3K9"/>
<dbReference type="EMBL" id="OU503052">
    <property type="protein sequence ID" value="CAI9781019.1"/>
    <property type="molecule type" value="Genomic_DNA"/>
</dbReference>
<dbReference type="Gene3D" id="1.25.40.10">
    <property type="entry name" value="Tetratricopeptide repeat domain"/>
    <property type="match status" value="1"/>
</dbReference>
<dbReference type="Proteomes" id="UP000834106">
    <property type="component" value="Chromosome 17"/>
</dbReference>
<organism evidence="1 2">
    <name type="scientific">Fraxinus pennsylvanica</name>
    <dbReference type="NCBI Taxonomy" id="56036"/>
    <lineage>
        <taxon>Eukaryota</taxon>
        <taxon>Viridiplantae</taxon>
        <taxon>Streptophyta</taxon>
        <taxon>Embryophyta</taxon>
        <taxon>Tracheophyta</taxon>
        <taxon>Spermatophyta</taxon>
        <taxon>Magnoliopsida</taxon>
        <taxon>eudicotyledons</taxon>
        <taxon>Gunneridae</taxon>
        <taxon>Pentapetalae</taxon>
        <taxon>asterids</taxon>
        <taxon>lamiids</taxon>
        <taxon>Lamiales</taxon>
        <taxon>Oleaceae</taxon>
        <taxon>Oleeae</taxon>
        <taxon>Fraxinus</taxon>
    </lineage>
</organism>
<name>A0AAD2A3K9_9LAMI</name>
<proteinExistence type="predicted"/>
<reference evidence="1" key="1">
    <citation type="submission" date="2023-05" db="EMBL/GenBank/DDBJ databases">
        <authorList>
            <person name="Huff M."/>
        </authorList>
    </citation>
    <scope>NUCLEOTIDE SEQUENCE</scope>
</reference>
<dbReference type="InterPro" id="IPR011990">
    <property type="entry name" value="TPR-like_helical_dom_sf"/>
</dbReference>
<evidence type="ECO:0000313" key="2">
    <source>
        <dbReference type="Proteomes" id="UP000834106"/>
    </source>
</evidence>
<evidence type="ECO:0008006" key="3">
    <source>
        <dbReference type="Google" id="ProtNLM"/>
    </source>
</evidence>
<keyword evidence="2" id="KW-1185">Reference proteome</keyword>
<gene>
    <name evidence="1" type="ORF">FPE_LOCUS28449</name>
</gene>
<accession>A0AAD2A3K9</accession>